<accession>A0A1G7XS60</accession>
<feature type="region of interest" description="Disordered" evidence="1">
    <location>
        <begin position="34"/>
        <end position="94"/>
    </location>
</feature>
<feature type="signal peptide" evidence="2">
    <location>
        <begin position="1"/>
        <end position="23"/>
    </location>
</feature>
<feature type="chain" id="PRO_5011707002" description="OmpA family protein" evidence="2">
    <location>
        <begin position="24"/>
        <end position="403"/>
    </location>
</feature>
<reference evidence="4" key="1">
    <citation type="submission" date="2016-10" db="EMBL/GenBank/DDBJ databases">
        <authorList>
            <person name="Varghese N."/>
            <person name="Submissions S."/>
        </authorList>
    </citation>
    <scope>NUCLEOTIDE SEQUENCE [LARGE SCALE GENOMIC DNA]</scope>
    <source>
        <strain evidence="4">930I</strain>
    </source>
</reference>
<feature type="compositionally biased region" description="Low complexity" evidence="1">
    <location>
        <begin position="40"/>
        <end position="63"/>
    </location>
</feature>
<evidence type="ECO:0000256" key="2">
    <source>
        <dbReference type="SAM" id="SignalP"/>
    </source>
</evidence>
<keyword evidence="4" id="KW-1185">Reference proteome</keyword>
<gene>
    <name evidence="3" type="ORF">SAMN05421742_10376</name>
</gene>
<keyword evidence="2" id="KW-0732">Signal</keyword>
<dbReference type="Proteomes" id="UP000217076">
    <property type="component" value="Unassembled WGS sequence"/>
</dbReference>
<dbReference type="AlphaFoldDB" id="A0A1G7XS60"/>
<evidence type="ECO:0000313" key="4">
    <source>
        <dbReference type="Proteomes" id="UP000217076"/>
    </source>
</evidence>
<dbReference type="OrthoDB" id="8435006at2"/>
<organism evidence="3 4">
    <name type="scientific">Roseospirillum parvum</name>
    <dbReference type="NCBI Taxonomy" id="83401"/>
    <lineage>
        <taxon>Bacteria</taxon>
        <taxon>Pseudomonadati</taxon>
        <taxon>Pseudomonadota</taxon>
        <taxon>Alphaproteobacteria</taxon>
        <taxon>Rhodospirillales</taxon>
        <taxon>Rhodospirillaceae</taxon>
        <taxon>Roseospirillum</taxon>
    </lineage>
</organism>
<name>A0A1G7XS60_9PROT</name>
<proteinExistence type="predicted"/>
<dbReference type="RefSeq" id="WP_092616729.1">
    <property type="nucleotide sequence ID" value="NZ_FNCV01000003.1"/>
</dbReference>
<dbReference type="PROSITE" id="PS51257">
    <property type="entry name" value="PROKAR_LIPOPROTEIN"/>
    <property type="match status" value="1"/>
</dbReference>
<evidence type="ECO:0000313" key="3">
    <source>
        <dbReference type="EMBL" id="SDG86961.1"/>
    </source>
</evidence>
<sequence length="403" mass="42411">MALSMKRSLVVSLVAALSGCSFASEALFPSTVESEGGAEGTAQPAGQSASQGGTQGAAQASASGGAGAYGAAPPPQLGSTTFDPPPISTGPATGTFVGQKVVTLRNELSQLQGTISQRNGALQAIRGQTEQDSRAYHEAVATINARLQVGTTPGNPVLVERWRQAQDSLGRLEQDTARMNDLATQVASDSAMAAYLLDSVRAARNLTGAVEEDHRQLRVLEDETNQTVVLIERLLGELSRDVGRQRQYIASEKSNLNTLAVAVKNGSLYGNSLANQAASATLQPTRAPQTTSGLAGLPMAGVSGQRPLVVIRFDQPNVNYEDALYQAVSQATQRYPQADYELVAVSPAQGTPGQQALSANQARRSAENVLRSLSNMGLSPDRVRLTAMRSRQAAANEVHLYVR</sequence>
<evidence type="ECO:0000256" key="1">
    <source>
        <dbReference type="SAM" id="MobiDB-lite"/>
    </source>
</evidence>
<dbReference type="EMBL" id="FNCV01000003">
    <property type="protein sequence ID" value="SDG86961.1"/>
    <property type="molecule type" value="Genomic_DNA"/>
</dbReference>
<protein>
    <recommendedName>
        <fullName evidence="5">OmpA family protein</fullName>
    </recommendedName>
</protein>
<evidence type="ECO:0008006" key="5">
    <source>
        <dbReference type="Google" id="ProtNLM"/>
    </source>
</evidence>